<name>A0A9C6TRN8_ARADU</name>
<dbReference type="RefSeq" id="XP_052114023.1">
    <property type="nucleotide sequence ID" value="XM_052258063.1"/>
</dbReference>
<reference evidence="7" key="1">
    <citation type="journal article" date="2016" name="Nat. Genet.">
        <title>The genome sequences of Arachis duranensis and Arachis ipaensis, the diploid ancestors of cultivated peanut.</title>
        <authorList>
            <person name="Bertioli D.J."/>
            <person name="Cannon S.B."/>
            <person name="Froenicke L."/>
            <person name="Huang G."/>
            <person name="Farmer A.D."/>
            <person name="Cannon E.K."/>
            <person name="Liu X."/>
            <person name="Gao D."/>
            <person name="Clevenger J."/>
            <person name="Dash S."/>
            <person name="Ren L."/>
            <person name="Moretzsohn M.C."/>
            <person name="Shirasawa K."/>
            <person name="Huang W."/>
            <person name="Vidigal B."/>
            <person name="Abernathy B."/>
            <person name="Chu Y."/>
            <person name="Niederhuth C.E."/>
            <person name="Umale P."/>
            <person name="Araujo A.C."/>
            <person name="Kozik A."/>
            <person name="Kim K.D."/>
            <person name="Burow M.D."/>
            <person name="Varshney R.K."/>
            <person name="Wang X."/>
            <person name="Zhang X."/>
            <person name="Barkley N."/>
            <person name="Guimaraes P.M."/>
            <person name="Isobe S."/>
            <person name="Guo B."/>
            <person name="Liao B."/>
            <person name="Stalker H.T."/>
            <person name="Schmitz R.J."/>
            <person name="Scheffler B.E."/>
            <person name="Leal-Bertioli S.C."/>
            <person name="Xun X."/>
            <person name="Jackson S.A."/>
            <person name="Michelmore R."/>
            <person name="Ozias-Akins P."/>
        </authorList>
    </citation>
    <scope>NUCLEOTIDE SEQUENCE [LARGE SCALE GENOMIC DNA]</scope>
    <source>
        <strain evidence="7">cv. V14167</strain>
    </source>
</reference>
<proteinExistence type="predicted"/>
<dbReference type="RefSeq" id="XP_052114022.1">
    <property type="nucleotide sequence ID" value="XM_052258062.1"/>
</dbReference>
<dbReference type="GO" id="GO:0043531">
    <property type="term" value="F:ADP binding"/>
    <property type="evidence" value="ECO:0007669"/>
    <property type="project" value="InterPro"/>
</dbReference>
<dbReference type="GO" id="GO:0006952">
    <property type="term" value="P:defense response"/>
    <property type="evidence" value="ECO:0007669"/>
    <property type="project" value="UniProtKB-KW"/>
</dbReference>
<dbReference type="Gene3D" id="3.80.10.10">
    <property type="entry name" value="Ribonuclease Inhibitor"/>
    <property type="match status" value="2"/>
</dbReference>
<evidence type="ECO:0000313" key="17">
    <source>
        <dbReference type="RefSeq" id="XP_052114026.1"/>
    </source>
</evidence>
<dbReference type="RefSeq" id="XP_052114017.1">
    <property type="nucleotide sequence ID" value="XM_052258057.1"/>
</dbReference>
<keyword evidence="2" id="KW-0677">Repeat</keyword>
<feature type="region of interest" description="Disordered" evidence="5">
    <location>
        <begin position="1180"/>
        <end position="1265"/>
    </location>
</feature>
<dbReference type="SUPFAM" id="SSF46785">
    <property type="entry name" value="Winged helix' DNA-binding domain"/>
    <property type="match status" value="1"/>
</dbReference>
<dbReference type="Proteomes" id="UP000515211">
    <property type="component" value="Chromosome 3"/>
</dbReference>
<evidence type="ECO:0000256" key="5">
    <source>
        <dbReference type="SAM" id="MobiDB-lite"/>
    </source>
</evidence>
<evidence type="ECO:0000313" key="13">
    <source>
        <dbReference type="RefSeq" id="XP_052114022.1"/>
    </source>
</evidence>
<protein>
    <submittedName>
        <fullName evidence="8 9">TMV resistance protein N isoform X1</fullName>
    </submittedName>
</protein>
<dbReference type="InterPro" id="IPR058192">
    <property type="entry name" value="WHD_ROQ1-like"/>
</dbReference>
<dbReference type="InterPro" id="IPR058546">
    <property type="entry name" value="RPS4B/Roq1-like_LRR"/>
</dbReference>
<dbReference type="SUPFAM" id="SSF52058">
    <property type="entry name" value="L domain-like"/>
    <property type="match status" value="1"/>
</dbReference>
<dbReference type="KEGG" id="adu:107477193"/>
<evidence type="ECO:0000313" key="11">
    <source>
        <dbReference type="RefSeq" id="XP_052114020.1"/>
    </source>
</evidence>
<dbReference type="PANTHER" id="PTHR11017">
    <property type="entry name" value="LEUCINE-RICH REPEAT-CONTAINING PROTEIN"/>
    <property type="match status" value="1"/>
</dbReference>
<dbReference type="RefSeq" id="XP_052114020.1">
    <property type="nucleotide sequence ID" value="XM_052258060.1"/>
</dbReference>
<dbReference type="RefSeq" id="XP_052114026.1">
    <property type="nucleotide sequence ID" value="XM_052258066.1"/>
</dbReference>
<dbReference type="InterPro" id="IPR002182">
    <property type="entry name" value="NB-ARC"/>
</dbReference>
<keyword evidence="7" id="KW-1185">Reference proteome</keyword>
<organism evidence="7 14">
    <name type="scientific">Arachis duranensis</name>
    <name type="common">Wild peanut</name>
    <dbReference type="NCBI Taxonomy" id="130453"/>
    <lineage>
        <taxon>Eukaryota</taxon>
        <taxon>Viridiplantae</taxon>
        <taxon>Streptophyta</taxon>
        <taxon>Embryophyta</taxon>
        <taxon>Tracheophyta</taxon>
        <taxon>Spermatophyta</taxon>
        <taxon>Magnoliopsida</taxon>
        <taxon>eudicotyledons</taxon>
        <taxon>Gunneridae</taxon>
        <taxon>Pentapetalae</taxon>
        <taxon>rosids</taxon>
        <taxon>fabids</taxon>
        <taxon>Fabales</taxon>
        <taxon>Fabaceae</taxon>
        <taxon>Papilionoideae</taxon>
        <taxon>50 kb inversion clade</taxon>
        <taxon>dalbergioids sensu lato</taxon>
        <taxon>Dalbergieae</taxon>
        <taxon>Pterocarpus clade</taxon>
        <taxon>Arachis</taxon>
    </lineage>
</organism>
<dbReference type="InterPro" id="IPR044974">
    <property type="entry name" value="Disease_R_plants"/>
</dbReference>
<dbReference type="PRINTS" id="PR00364">
    <property type="entry name" value="DISEASERSIST"/>
</dbReference>
<evidence type="ECO:0000313" key="14">
    <source>
        <dbReference type="RefSeq" id="XP_052114023.1"/>
    </source>
</evidence>
<evidence type="ECO:0000313" key="15">
    <source>
        <dbReference type="RefSeq" id="XP_052114024.1"/>
    </source>
</evidence>
<dbReference type="Pfam" id="PF23282">
    <property type="entry name" value="WHD_ROQ1"/>
    <property type="match status" value="1"/>
</dbReference>
<dbReference type="RefSeq" id="XP_052114024.1">
    <property type="nucleotide sequence ID" value="XM_052258064.1"/>
</dbReference>
<dbReference type="GO" id="GO:0007165">
    <property type="term" value="P:signal transduction"/>
    <property type="evidence" value="ECO:0007669"/>
    <property type="project" value="InterPro"/>
</dbReference>
<evidence type="ECO:0000313" key="16">
    <source>
        <dbReference type="RefSeq" id="XP_052114025.1"/>
    </source>
</evidence>
<dbReference type="Pfam" id="PF01582">
    <property type="entry name" value="TIR"/>
    <property type="match status" value="1"/>
</dbReference>
<evidence type="ECO:0000313" key="10">
    <source>
        <dbReference type="RefSeq" id="XP_052114019.1"/>
    </source>
</evidence>
<feature type="compositionally biased region" description="Acidic residues" evidence="5">
    <location>
        <begin position="1248"/>
        <end position="1265"/>
    </location>
</feature>
<dbReference type="Pfam" id="PF23286">
    <property type="entry name" value="LRR_13"/>
    <property type="match status" value="1"/>
</dbReference>
<evidence type="ECO:0000313" key="8">
    <source>
        <dbReference type="RefSeq" id="XP_052114017.1"/>
    </source>
</evidence>
<evidence type="ECO:0000313" key="9">
    <source>
        <dbReference type="RefSeq" id="XP_052114018.1"/>
    </source>
</evidence>
<sequence length="1265" mass="144301">MLKTLHEVMHFRFFLSFRGKDTRETFTGYLYEALCREGIITFMDDEYLTEGETIRPQLLKAIEDSKVSIVVFSENYATSAWCLDELVKIFQCHKEKNQLVFPIFYKVDPSDVRHQNNSYKQAMDAHEIRYCYESQKVQKWKETLAEISNMKGFHLKQGYEFEFIQDIVNKISTKVSAKQLPIEEHVVGLQYQVARLKSILDIESNDNTFMLGILGIGGIGKTTLAKALYNSLCNQFEGACFLFNVRETSSQEKGKVCLQQMLLSKILQKGKVKLGSVDEGISTLKERLCTKRVLIVLDDVDKIEQLQALAGGCAWFGSGSRIIITTRDKYLLAVHQVKRIYDMPMLNEHDSLQLFCQNAFKTSSPPTNYEDMCNRAIRYAKGLALALKVIGSNLIDKDLKEGKSALDKYEKNPHIDIQSILRISYDSLQHNEKEIFLDIACFFNGMRLDYVKRILDGCGFYSEDGIRILIDKSLIAIEHGYLRMHDLIKDMGRDIVKQEAPKEAGERSRLWFREDVLEVLTKNTGSAKIEGIKLDLPEGVNWSDTVFKKMKKLRILIVRNTSFPSWPIYLPNQLKLLDWKGYPSKFLPPGFYPEQIAAFNLRFSLLVLKKPFQKFEHLTYMNFSCCQSITKFPDVSGAKSLRELILDGCKKLVKVDDSIGFLPNLVYLSASECTQLKSFLLQISLPSLEYLSFDLCSRLAHFPDVLGKNDKPLKISLRHTALRELSDSFAELSGLGYLDMTGCKELKYLPSSLFMLPNFITLKIGGCSQLRELLTSSKGRLSEAEHRPKLETLDFSNACLSNEDLHVIMQSFPNLKDLNVLSNYFVSCPESIKESICLRSLDVSYCLKLQEIPELPSNVQKLNARHCNSLTADTSSMLWSQVCKEINKLQVLMPQTDIPDWFDYHDQGGIPIFWARCKFPAVALAFMFGKMNYQAVELHLFIDSEHVNVQHQHKHTLNIAENHVLLCDLRAFFNDEEWESLDARIGHDNNWKQVQVVCEPDTSLREWGVYVYKKETNMNDIQFTCPYPESSRLQSLLVITNTKTISREDDMEIESARASSSSVEETSASIVQALEASYSKHGVLHVNSNSCTQTCSLCCSALLSSYRRLLCCTCRCRIDDDEPCGEARMTKAQPARFMLDDNLNCCAQSCSLCFSALLSSFRRLLCRICRRRLDNDEPYGEVKMTKAGSGSMISRPQEESTENVDEEHVPSSFSQSLQTVVENLKRLTAPREDKGWSHGEDCYNSELSDVDYEEDHGEGDLDTEA</sequence>
<keyword evidence="3" id="KW-0611">Plant defense</keyword>
<dbReference type="InterPro" id="IPR032675">
    <property type="entry name" value="LRR_dom_sf"/>
</dbReference>
<evidence type="ECO:0000256" key="3">
    <source>
        <dbReference type="ARBA" id="ARBA00022821"/>
    </source>
</evidence>
<evidence type="ECO:0000256" key="1">
    <source>
        <dbReference type="ARBA" id="ARBA00022614"/>
    </source>
</evidence>
<dbReference type="FunFam" id="3.40.50.10140:FF:000007">
    <property type="entry name" value="Disease resistance protein (TIR-NBS-LRR class)"/>
    <property type="match status" value="1"/>
</dbReference>
<evidence type="ECO:0000313" key="7">
    <source>
        <dbReference type="Proteomes" id="UP000515211"/>
    </source>
</evidence>
<dbReference type="Gene3D" id="1.10.8.430">
    <property type="entry name" value="Helical domain of apoptotic protease-activating factors"/>
    <property type="match status" value="1"/>
</dbReference>
<gene>
    <name evidence="8 9 10 11 12 13 14 15 16 17" type="primary">LOC107477193</name>
</gene>
<dbReference type="Gene3D" id="3.40.50.300">
    <property type="entry name" value="P-loop containing nucleotide triphosphate hydrolases"/>
    <property type="match status" value="1"/>
</dbReference>
<evidence type="ECO:0000259" key="6">
    <source>
        <dbReference type="PROSITE" id="PS50104"/>
    </source>
</evidence>
<dbReference type="RefSeq" id="XP_052114025.1">
    <property type="nucleotide sequence ID" value="XM_052258065.1"/>
</dbReference>
<dbReference type="InterPro" id="IPR036390">
    <property type="entry name" value="WH_DNA-bd_sf"/>
</dbReference>
<dbReference type="PROSITE" id="PS50104">
    <property type="entry name" value="TIR"/>
    <property type="match status" value="1"/>
</dbReference>
<reference evidence="8 9" key="2">
    <citation type="submission" date="2025-04" db="UniProtKB">
        <authorList>
            <consortium name="RefSeq"/>
        </authorList>
    </citation>
    <scope>IDENTIFICATION</scope>
    <source>
        <tissue evidence="8 9">Whole plant</tissue>
    </source>
</reference>
<evidence type="ECO:0000256" key="4">
    <source>
        <dbReference type="ARBA" id="ARBA00023027"/>
    </source>
</evidence>
<feature type="compositionally biased region" description="Basic and acidic residues" evidence="5">
    <location>
        <begin position="1223"/>
        <end position="1241"/>
    </location>
</feature>
<dbReference type="InterPro" id="IPR035897">
    <property type="entry name" value="Toll_tir_struct_dom_sf"/>
</dbReference>
<dbReference type="RefSeq" id="XP_052114021.1">
    <property type="nucleotide sequence ID" value="XM_052258061.1"/>
</dbReference>
<dbReference type="PANTHER" id="PTHR11017:SF587">
    <property type="entry name" value="NB-ARC DOMAIN PROTEIN"/>
    <property type="match status" value="1"/>
</dbReference>
<dbReference type="InterPro" id="IPR042197">
    <property type="entry name" value="Apaf_helical"/>
</dbReference>
<feature type="domain" description="TIR" evidence="6">
    <location>
        <begin position="9"/>
        <end position="175"/>
    </location>
</feature>
<dbReference type="RefSeq" id="XP_052114019.1">
    <property type="nucleotide sequence ID" value="XM_052258059.1"/>
</dbReference>
<dbReference type="SMART" id="SM00255">
    <property type="entry name" value="TIR"/>
    <property type="match status" value="1"/>
</dbReference>
<keyword evidence="4" id="KW-0520">NAD</keyword>
<dbReference type="InterPro" id="IPR000157">
    <property type="entry name" value="TIR_dom"/>
</dbReference>
<evidence type="ECO:0000313" key="12">
    <source>
        <dbReference type="RefSeq" id="XP_052114021.1"/>
    </source>
</evidence>
<feature type="compositionally biased region" description="Polar residues" evidence="5">
    <location>
        <begin position="1211"/>
        <end position="1221"/>
    </location>
</feature>
<dbReference type="RefSeq" id="XP_052114018.1">
    <property type="nucleotide sequence ID" value="XM_052258058.1"/>
</dbReference>
<dbReference type="Gene3D" id="3.40.50.10140">
    <property type="entry name" value="Toll/interleukin-1 receptor homology (TIR) domain"/>
    <property type="match status" value="1"/>
</dbReference>
<dbReference type="GeneID" id="107477193"/>
<accession>A0A9C6TRN8</accession>
<evidence type="ECO:0000256" key="2">
    <source>
        <dbReference type="ARBA" id="ARBA00022737"/>
    </source>
</evidence>
<keyword evidence="1" id="KW-0433">Leucine-rich repeat</keyword>
<dbReference type="AlphaFoldDB" id="A0A9C6TRN8"/>
<dbReference type="Pfam" id="PF00931">
    <property type="entry name" value="NB-ARC"/>
    <property type="match status" value="1"/>
</dbReference>
<dbReference type="InterPro" id="IPR027417">
    <property type="entry name" value="P-loop_NTPase"/>
</dbReference>
<dbReference type="SUPFAM" id="SSF52540">
    <property type="entry name" value="P-loop containing nucleoside triphosphate hydrolases"/>
    <property type="match status" value="1"/>
</dbReference>
<dbReference type="SUPFAM" id="SSF52200">
    <property type="entry name" value="Toll/Interleukin receptor TIR domain"/>
    <property type="match status" value="1"/>
</dbReference>